<evidence type="ECO:0000313" key="1">
    <source>
        <dbReference type="EMBL" id="GJE77286.1"/>
    </source>
</evidence>
<dbReference type="EMBL" id="BPRE01000013">
    <property type="protein sequence ID" value="GJE77286.1"/>
    <property type="molecule type" value="Genomic_DNA"/>
</dbReference>
<reference evidence="1" key="2">
    <citation type="submission" date="2021-08" db="EMBL/GenBank/DDBJ databases">
        <authorList>
            <person name="Tani A."/>
            <person name="Ola A."/>
            <person name="Ogura Y."/>
            <person name="Katsura K."/>
            <person name="Hayashi T."/>
        </authorList>
    </citation>
    <scope>NUCLEOTIDE SEQUENCE</scope>
    <source>
        <strain evidence="1">DSM 14458</strain>
    </source>
</reference>
<dbReference type="InterPro" id="IPR049156">
    <property type="entry name" value="Phage_chap_TAC_15-like"/>
</dbReference>
<dbReference type="Proteomes" id="UP001055093">
    <property type="component" value="Unassembled WGS sequence"/>
</dbReference>
<comment type="caution">
    <text evidence="1">The sequence shown here is derived from an EMBL/GenBank/DDBJ whole genome shotgun (WGS) entry which is preliminary data.</text>
</comment>
<keyword evidence="2" id="KW-1185">Reference proteome</keyword>
<protein>
    <submittedName>
        <fullName evidence="1">Uncharacterized protein</fullName>
    </submittedName>
</protein>
<gene>
    <name evidence="1" type="ORF">BGCPKDLD_3889</name>
</gene>
<proteinExistence type="predicted"/>
<name>A0ABQ4UYM1_9HYPH</name>
<organism evidence="1 2">
    <name type="scientific">Methylorubrum suomiense</name>
    <dbReference type="NCBI Taxonomy" id="144191"/>
    <lineage>
        <taxon>Bacteria</taxon>
        <taxon>Pseudomonadati</taxon>
        <taxon>Pseudomonadota</taxon>
        <taxon>Alphaproteobacteria</taxon>
        <taxon>Hyphomicrobiales</taxon>
        <taxon>Methylobacteriaceae</taxon>
        <taxon>Methylorubrum</taxon>
    </lineage>
</organism>
<accession>A0ABQ4UYM1</accession>
<sequence>MAERKIGGVVYRCEKVPADQGIALFGRASKVLGVDSLAIIRDGSNRAKAMEEYLVLALSPNGNPTELAALIAELVGMCQAHGGGGYDPCVIGVKPESMEDAVEVAFWCLEVQFRSFLSVALSPPPPSPTESGQAA</sequence>
<dbReference type="Pfam" id="PF21822">
    <property type="entry name" value="Phage_TAC_15"/>
    <property type="match status" value="1"/>
</dbReference>
<evidence type="ECO:0000313" key="2">
    <source>
        <dbReference type="Proteomes" id="UP001055093"/>
    </source>
</evidence>
<reference evidence="1" key="1">
    <citation type="journal article" date="2021" name="Front. Microbiol.">
        <title>Comprehensive Comparative Genomics and Phenotyping of Methylobacterium Species.</title>
        <authorList>
            <person name="Alessa O."/>
            <person name="Ogura Y."/>
            <person name="Fujitani Y."/>
            <person name="Takami H."/>
            <person name="Hayashi T."/>
            <person name="Sahin N."/>
            <person name="Tani A."/>
        </authorList>
    </citation>
    <scope>NUCLEOTIDE SEQUENCE</scope>
    <source>
        <strain evidence="1">DSM 14458</strain>
    </source>
</reference>